<sequence>MGTRNSQTGFTLLELLTVVALMAVLASVGILAYEGVQDQGRLDASRFEMAELRKALLQFRRDSGSNDLPGQGLYDCTDVANGNPANANPDFSFPPEAGSSDAEKVAWCQHPANFWMLFADPLGAGWNPDTHRGWHGPYLQRKSGLQAFGAIIGVWVVNDAYDTPFELQILTPDYARVVSAGPDRNMPTAANACEPATGSDDLVLCLLR</sequence>
<keyword evidence="5 6" id="KW-0472">Membrane</keyword>
<feature type="transmembrane region" description="Helical" evidence="6">
    <location>
        <begin position="12"/>
        <end position="33"/>
    </location>
</feature>
<dbReference type="EMBL" id="JANIBM010000060">
    <property type="protein sequence ID" value="MCQ8183628.1"/>
    <property type="molecule type" value="Genomic_DNA"/>
</dbReference>
<evidence type="ECO:0000256" key="1">
    <source>
        <dbReference type="ARBA" id="ARBA00004167"/>
    </source>
</evidence>
<evidence type="ECO:0000313" key="8">
    <source>
        <dbReference type="Proteomes" id="UP001524569"/>
    </source>
</evidence>
<accession>A0ABT1UN21</accession>
<dbReference type="NCBIfam" id="TIGR02532">
    <property type="entry name" value="IV_pilin_GFxxxE"/>
    <property type="match status" value="1"/>
</dbReference>
<evidence type="ECO:0000313" key="7">
    <source>
        <dbReference type="EMBL" id="MCQ8183628.1"/>
    </source>
</evidence>
<reference evidence="7 8" key="1">
    <citation type="submission" date="2022-07" db="EMBL/GenBank/DDBJ databases">
        <title>Methylomonas rivi sp. nov., Methylomonas rosea sp. nov., Methylomonas aureus sp. nov. and Methylomonas subterranea sp. nov., four novel methanotrophs isolated from a freshwater creek and the deep terrestrial subsurface.</title>
        <authorList>
            <person name="Abin C."/>
            <person name="Sankaranarayanan K."/>
            <person name="Garner C."/>
            <person name="Sindelar R."/>
            <person name="Kotary K."/>
            <person name="Garner R."/>
            <person name="Barclay S."/>
            <person name="Lawson P."/>
            <person name="Krumholz L."/>
        </authorList>
    </citation>
    <scope>NUCLEOTIDE SEQUENCE [LARGE SCALE GENOMIC DNA]</scope>
    <source>
        <strain evidence="7 8">SURF-1</strain>
    </source>
</reference>
<dbReference type="Pfam" id="PF07963">
    <property type="entry name" value="N_methyl"/>
    <property type="match status" value="1"/>
</dbReference>
<dbReference type="Gene3D" id="3.30.700.10">
    <property type="entry name" value="Glycoprotein, Type 4 Pilin"/>
    <property type="match status" value="1"/>
</dbReference>
<comment type="subcellular location">
    <subcellularLocation>
        <location evidence="1">Membrane</location>
        <topology evidence="1">Single-pass membrane protein</topology>
    </subcellularLocation>
</comment>
<dbReference type="InterPro" id="IPR012902">
    <property type="entry name" value="N_methyl_site"/>
</dbReference>
<dbReference type="PRINTS" id="PR00885">
    <property type="entry name" value="BCTERIALGSPH"/>
</dbReference>
<comment type="caution">
    <text evidence="7">The sequence shown here is derived from an EMBL/GenBank/DDBJ whole genome shotgun (WGS) entry which is preliminary data.</text>
</comment>
<evidence type="ECO:0000256" key="6">
    <source>
        <dbReference type="SAM" id="Phobius"/>
    </source>
</evidence>
<dbReference type="PROSITE" id="PS00409">
    <property type="entry name" value="PROKAR_NTER_METHYL"/>
    <property type="match status" value="1"/>
</dbReference>
<keyword evidence="8" id="KW-1185">Reference proteome</keyword>
<keyword evidence="3 6" id="KW-0812">Transmembrane</keyword>
<gene>
    <name evidence="7" type="ORF">NP603_21150</name>
</gene>
<evidence type="ECO:0000256" key="5">
    <source>
        <dbReference type="ARBA" id="ARBA00023136"/>
    </source>
</evidence>
<dbReference type="RefSeq" id="WP_256612848.1">
    <property type="nucleotide sequence ID" value="NZ_JANIBM010000060.1"/>
</dbReference>
<protein>
    <submittedName>
        <fullName evidence="7">Type II secretion system GspH family protein</fullName>
    </submittedName>
</protein>
<evidence type="ECO:0000256" key="4">
    <source>
        <dbReference type="ARBA" id="ARBA00022989"/>
    </source>
</evidence>
<dbReference type="InterPro" id="IPR045584">
    <property type="entry name" value="Pilin-like"/>
</dbReference>
<organism evidence="7 8">
    <name type="scientific">Methylomonas aurea</name>
    <dbReference type="NCBI Taxonomy" id="2952224"/>
    <lineage>
        <taxon>Bacteria</taxon>
        <taxon>Pseudomonadati</taxon>
        <taxon>Pseudomonadota</taxon>
        <taxon>Gammaproteobacteria</taxon>
        <taxon>Methylococcales</taxon>
        <taxon>Methylococcaceae</taxon>
        <taxon>Methylomonas</taxon>
    </lineage>
</organism>
<name>A0ABT1UN21_9GAMM</name>
<dbReference type="Proteomes" id="UP001524569">
    <property type="component" value="Unassembled WGS sequence"/>
</dbReference>
<evidence type="ECO:0000256" key="3">
    <source>
        <dbReference type="ARBA" id="ARBA00022692"/>
    </source>
</evidence>
<proteinExistence type="predicted"/>
<dbReference type="SUPFAM" id="SSF54523">
    <property type="entry name" value="Pili subunits"/>
    <property type="match status" value="1"/>
</dbReference>
<keyword evidence="4 6" id="KW-1133">Transmembrane helix</keyword>
<dbReference type="InterPro" id="IPR002416">
    <property type="entry name" value="T2SS_protein-GspH"/>
</dbReference>
<keyword evidence="2" id="KW-0488">Methylation</keyword>
<evidence type="ECO:0000256" key="2">
    <source>
        <dbReference type="ARBA" id="ARBA00022481"/>
    </source>
</evidence>